<evidence type="ECO:0000313" key="3">
    <source>
        <dbReference type="EMBL" id="MBO4205144.1"/>
    </source>
</evidence>
<proteinExistence type="predicted"/>
<dbReference type="InterPro" id="IPR021416">
    <property type="entry name" value="DUF3048_N"/>
</dbReference>
<keyword evidence="4" id="KW-1185">Reference proteome</keyword>
<dbReference type="InterPro" id="IPR035328">
    <property type="entry name" value="DUF3048_C"/>
</dbReference>
<dbReference type="Pfam" id="PF11258">
    <property type="entry name" value="DUF3048"/>
    <property type="match status" value="1"/>
</dbReference>
<sequence length="289" mass="29577">KPSPTPQLPLAPLSGLPVTKAEVAARPAVAAPIRVTSTTTPAGLDAADLVYQEFAEAGSLHLTAIFQSRDVTRIGPVTEIRPVDIRSVGVLQPVVGYTGGPTGFLSQFEDSGLTGVTPTSRKAAFSAGYTSTAALLAAAPSGSTAPTALFQHAETGTPLASQDVTTAGTLTVAAPGHPTQTWRYDPASGTWQGRVGRVTVSAASVVVLTMPYRTLTVRKPSPRSLPGAQVFGDGAALVVSGPSTAKAKWRKPGQKAVCHVTDLAGVPIRPRPGTAWVVYAPATAKVTVA</sequence>
<comment type="caution">
    <text evidence="3">The sequence shown here is derived from an EMBL/GenBank/DDBJ whole genome shotgun (WGS) entry which is preliminary data.</text>
</comment>
<name>A0ABS3VL90_MICEH</name>
<organism evidence="3 4">
    <name type="scientific">Micromonospora echinofusca</name>
    <dbReference type="NCBI Taxonomy" id="47858"/>
    <lineage>
        <taxon>Bacteria</taxon>
        <taxon>Bacillati</taxon>
        <taxon>Actinomycetota</taxon>
        <taxon>Actinomycetes</taxon>
        <taxon>Micromonosporales</taxon>
        <taxon>Micromonosporaceae</taxon>
        <taxon>Micromonospora</taxon>
    </lineage>
</organism>
<dbReference type="Pfam" id="PF17479">
    <property type="entry name" value="DUF3048_C"/>
    <property type="match status" value="1"/>
</dbReference>
<feature type="domain" description="DUF3048" evidence="2">
    <location>
        <begin position="179"/>
        <end position="277"/>
    </location>
</feature>
<dbReference type="RefSeq" id="WP_208811327.1">
    <property type="nucleotide sequence ID" value="NZ_WVUH01000015.1"/>
</dbReference>
<evidence type="ECO:0000259" key="1">
    <source>
        <dbReference type="Pfam" id="PF11258"/>
    </source>
</evidence>
<dbReference type="InterPro" id="IPR023158">
    <property type="entry name" value="YerB-like_sf"/>
</dbReference>
<evidence type="ECO:0000313" key="4">
    <source>
        <dbReference type="Proteomes" id="UP000823521"/>
    </source>
</evidence>
<feature type="non-terminal residue" evidence="3">
    <location>
        <position position="1"/>
    </location>
</feature>
<dbReference type="Gene3D" id="3.50.90.10">
    <property type="entry name" value="YerB-like"/>
    <property type="match status" value="1"/>
</dbReference>
<dbReference type="Proteomes" id="UP000823521">
    <property type="component" value="Unassembled WGS sequence"/>
</dbReference>
<gene>
    <name evidence="3" type="ORF">GSF22_03845</name>
</gene>
<dbReference type="SUPFAM" id="SSF159774">
    <property type="entry name" value="YerB-like"/>
    <property type="match status" value="1"/>
</dbReference>
<reference evidence="3 4" key="1">
    <citation type="submission" date="2019-12" db="EMBL/GenBank/DDBJ databases">
        <title>Whole genome sequencing of endophytic Actinobacterium Micromonospora sp. MPMI6T.</title>
        <authorList>
            <person name="Evv R."/>
            <person name="Podile A.R."/>
        </authorList>
    </citation>
    <scope>NUCLEOTIDE SEQUENCE [LARGE SCALE GENOMIC DNA]</scope>
    <source>
        <strain evidence="3 4">MPMI6</strain>
    </source>
</reference>
<evidence type="ECO:0000259" key="2">
    <source>
        <dbReference type="Pfam" id="PF17479"/>
    </source>
</evidence>
<dbReference type="EMBL" id="WVUH01000015">
    <property type="protein sequence ID" value="MBO4205144.1"/>
    <property type="molecule type" value="Genomic_DNA"/>
</dbReference>
<protein>
    <submittedName>
        <fullName evidence="3">DUF3048 domain-containing protein</fullName>
    </submittedName>
</protein>
<feature type="domain" description="DUF3048" evidence="1">
    <location>
        <begin position="13"/>
        <end position="122"/>
    </location>
</feature>
<accession>A0ABS3VL90</accession>